<keyword evidence="2" id="KW-0813">Transport</keyword>
<keyword evidence="9" id="KW-1185">Reference proteome</keyword>
<feature type="domain" description="Cation efflux protein transmembrane" evidence="7">
    <location>
        <begin position="8"/>
        <end position="215"/>
    </location>
</feature>
<feature type="transmembrane region" description="Helical" evidence="6">
    <location>
        <begin position="75"/>
        <end position="98"/>
    </location>
</feature>
<dbReference type="EMBL" id="JBHUFV010000061">
    <property type="protein sequence ID" value="MFD1937640.1"/>
    <property type="molecule type" value="Genomic_DNA"/>
</dbReference>
<dbReference type="InterPro" id="IPR002524">
    <property type="entry name" value="Cation_efflux"/>
</dbReference>
<name>A0ABW4T6P0_9ACTN</name>
<organism evidence="8 9">
    <name type="scientific">Nonomuraea mangrovi</name>
    <dbReference type="NCBI Taxonomy" id="2316207"/>
    <lineage>
        <taxon>Bacteria</taxon>
        <taxon>Bacillati</taxon>
        <taxon>Actinomycetota</taxon>
        <taxon>Actinomycetes</taxon>
        <taxon>Streptosporangiales</taxon>
        <taxon>Streptosporangiaceae</taxon>
        <taxon>Nonomuraea</taxon>
    </lineage>
</organism>
<dbReference type="Gene3D" id="1.20.1510.10">
    <property type="entry name" value="Cation efflux protein transmembrane domain"/>
    <property type="match status" value="1"/>
</dbReference>
<feature type="transmembrane region" description="Helical" evidence="6">
    <location>
        <begin position="192"/>
        <end position="211"/>
    </location>
</feature>
<dbReference type="InterPro" id="IPR040177">
    <property type="entry name" value="SLC30A9"/>
</dbReference>
<comment type="subcellular location">
    <subcellularLocation>
        <location evidence="1">Membrane</location>
        <topology evidence="1">Multi-pass membrane protein</topology>
    </subcellularLocation>
</comment>
<comment type="caution">
    <text evidence="8">The sequence shown here is derived from an EMBL/GenBank/DDBJ whole genome shotgun (WGS) entry which is preliminary data.</text>
</comment>
<sequence length="260" mass="27112">MAESTGTVIVAGLANLAIAAAKLVAGLLGGSAAMLSEAAHSTADTVTELLLLLAVRRSEKPPDRRHPFGHGKAGFFWALMAAGATLVGGAGFSITHGFHAITHGEDLSDLRLSFVVLAVSFVIEAISWAKAMSQVRKEAERRGISPQAFVLRTSDTALKAVLFEDTAALTGLVIAALGLLGARLTGDPVWDGVASVLIGVLLLAIALKLIVDNASLSRSPVTRWTRGYASSSPESSRSSWIRRLLMPGGNARGRPQVQGV</sequence>
<evidence type="ECO:0000259" key="7">
    <source>
        <dbReference type="Pfam" id="PF01545"/>
    </source>
</evidence>
<dbReference type="PANTHER" id="PTHR13414">
    <property type="entry name" value="HUEL-CATION TRANSPORTER"/>
    <property type="match status" value="1"/>
</dbReference>
<keyword evidence="3 6" id="KW-0812">Transmembrane</keyword>
<dbReference type="Pfam" id="PF01545">
    <property type="entry name" value="Cation_efflux"/>
    <property type="match status" value="1"/>
</dbReference>
<accession>A0ABW4T6P0</accession>
<evidence type="ECO:0000256" key="5">
    <source>
        <dbReference type="ARBA" id="ARBA00023136"/>
    </source>
</evidence>
<dbReference type="InterPro" id="IPR058533">
    <property type="entry name" value="Cation_efflux_TM"/>
</dbReference>
<evidence type="ECO:0000313" key="8">
    <source>
        <dbReference type="EMBL" id="MFD1937640.1"/>
    </source>
</evidence>
<evidence type="ECO:0000256" key="3">
    <source>
        <dbReference type="ARBA" id="ARBA00022692"/>
    </source>
</evidence>
<dbReference type="Proteomes" id="UP001597368">
    <property type="component" value="Unassembled WGS sequence"/>
</dbReference>
<feature type="transmembrane region" description="Helical" evidence="6">
    <location>
        <begin position="110"/>
        <end position="129"/>
    </location>
</feature>
<proteinExistence type="predicted"/>
<evidence type="ECO:0000256" key="2">
    <source>
        <dbReference type="ARBA" id="ARBA00022448"/>
    </source>
</evidence>
<feature type="transmembrane region" description="Helical" evidence="6">
    <location>
        <begin position="161"/>
        <end position="180"/>
    </location>
</feature>
<dbReference type="RefSeq" id="WP_379579008.1">
    <property type="nucleotide sequence ID" value="NZ_JBHUFV010000061.1"/>
</dbReference>
<evidence type="ECO:0000256" key="4">
    <source>
        <dbReference type="ARBA" id="ARBA00022989"/>
    </source>
</evidence>
<dbReference type="NCBIfam" id="TIGR01297">
    <property type="entry name" value="CDF"/>
    <property type="match status" value="1"/>
</dbReference>
<protein>
    <submittedName>
        <fullName evidence="8">Cation diffusion facilitator family transporter</fullName>
    </submittedName>
</protein>
<dbReference type="SUPFAM" id="SSF161111">
    <property type="entry name" value="Cation efflux protein transmembrane domain-like"/>
    <property type="match status" value="1"/>
</dbReference>
<gene>
    <name evidence="8" type="ORF">ACFSKW_39850</name>
</gene>
<keyword evidence="4 6" id="KW-1133">Transmembrane helix</keyword>
<evidence type="ECO:0000256" key="1">
    <source>
        <dbReference type="ARBA" id="ARBA00004141"/>
    </source>
</evidence>
<keyword evidence="5 6" id="KW-0472">Membrane</keyword>
<evidence type="ECO:0000256" key="6">
    <source>
        <dbReference type="SAM" id="Phobius"/>
    </source>
</evidence>
<dbReference type="InterPro" id="IPR027469">
    <property type="entry name" value="Cation_efflux_TMD_sf"/>
</dbReference>
<dbReference type="PANTHER" id="PTHR13414:SF9">
    <property type="entry name" value="PROTON-COUPLED ZINC ANTIPORTER SLC30A9, MITOCHONDRIAL"/>
    <property type="match status" value="1"/>
</dbReference>
<evidence type="ECO:0000313" key="9">
    <source>
        <dbReference type="Proteomes" id="UP001597368"/>
    </source>
</evidence>
<reference evidence="9" key="1">
    <citation type="journal article" date="2019" name="Int. J. Syst. Evol. Microbiol.">
        <title>The Global Catalogue of Microorganisms (GCM) 10K type strain sequencing project: providing services to taxonomists for standard genome sequencing and annotation.</title>
        <authorList>
            <consortium name="The Broad Institute Genomics Platform"/>
            <consortium name="The Broad Institute Genome Sequencing Center for Infectious Disease"/>
            <person name="Wu L."/>
            <person name="Ma J."/>
        </authorList>
    </citation>
    <scope>NUCLEOTIDE SEQUENCE [LARGE SCALE GENOMIC DNA]</scope>
    <source>
        <strain evidence="9">ICMP 6774ER</strain>
    </source>
</reference>